<keyword evidence="2" id="KW-1185">Reference proteome</keyword>
<gene>
    <name evidence="1" type="ORF">ACMU_19010</name>
</gene>
<reference evidence="1 2" key="1">
    <citation type="submission" date="2014-03" db="EMBL/GenBank/DDBJ databases">
        <title>Draft Genome Sequence of Actibacterium mucosum KCTC 23349, a Marine Alphaproteobacterium with Complex Ionic Requirements Isolated from Mediterranean Seawater at Malvarrosa Beach, Valencia, Spain.</title>
        <authorList>
            <person name="Arahal D.R."/>
            <person name="Shao Z."/>
            <person name="Lai Q."/>
            <person name="Pujalte M.J."/>
        </authorList>
    </citation>
    <scope>NUCLEOTIDE SEQUENCE [LARGE SCALE GENOMIC DNA]</scope>
    <source>
        <strain evidence="1 2">KCTC 23349</strain>
    </source>
</reference>
<name>A0A037ZCT9_9RHOB</name>
<dbReference type="STRING" id="1454373.ACMU_19010"/>
<proteinExistence type="predicted"/>
<dbReference type="EMBL" id="JFKE01000009">
    <property type="protein sequence ID" value="KAJ54314.1"/>
    <property type="molecule type" value="Genomic_DNA"/>
</dbReference>
<evidence type="ECO:0000313" key="1">
    <source>
        <dbReference type="EMBL" id="KAJ54314.1"/>
    </source>
</evidence>
<comment type="caution">
    <text evidence="1">The sequence shown here is derived from an EMBL/GenBank/DDBJ whole genome shotgun (WGS) entry which is preliminary data.</text>
</comment>
<dbReference type="OrthoDB" id="250138at2"/>
<organism evidence="1 2">
    <name type="scientific">Actibacterium mucosum KCTC 23349</name>
    <dbReference type="NCBI Taxonomy" id="1454373"/>
    <lineage>
        <taxon>Bacteria</taxon>
        <taxon>Pseudomonadati</taxon>
        <taxon>Pseudomonadota</taxon>
        <taxon>Alphaproteobacteria</taxon>
        <taxon>Rhodobacterales</taxon>
        <taxon>Roseobacteraceae</taxon>
        <taxon>Actibacterium</taxon>
    </lineage>
</organism>
<dbReference type="SUPFAM" id="SSF48239">
    <property type="entry name" value="Terpenoid cyclases/Protein prenyltransferases"/>
    <property type="match status" value="1"/>
</dbReference>
<dbReference type="InterPro" id="IPR008930">
    <property type="entry name" value="Terpenoid_cyclase/PrenylTrfase"/>
</dbReference>
<sequence>MSDLIDRIQAARTRSIEWIATSRARLGGAPVFRESAACDLEAWPGMALPGTYNIAMLARLIGAPLPDAPAMANWIAAQRQPDGTWWLHGMAPEDTFKKDDPVETRFYLQGHITNYTLGGLQALGRAVTPPDTARPYADVAVLQNWMAGRDWDDPWQEGNNIVNLGSFLRLAGADAALNWLLDWHVDHVNPDTGFWGNGQDTDLGRLHAMAGACHNYHLFFAADRPVPHLDKAVDYCLSQPPHVVSACIDADLVDILANAHVLINHRRDEIAGWLTTLAHALLDFQNADGGFADETTGTRRFDGWVNGYTEPQGISCGFATFFRWIALAMIARVLNPADHSWNFRPMVGLGYFRHG</sequence>
<dbReference type="RefSeq" id="WP_035261999.1">
    <property type="nucleotide sequence ID" value="NZ_JFKE01000009.1"/>
</dbReference>
<dbReference type="AlphaFoldDB" id="A0A037ZCT9"/>
<accession>A0A037ZCT9</accession>
<dbReference type="Proteomes" id="UP000026249">
    <property type="component" value="Unassembled WGS sequence"/>
</dbReference>
<protein>
    <recommendedName>
        <fullName evidence="3">Squalene cyclase C-terminal domain-containing protein</fullName>
    </recommendedName>
</protein>
<evidence type="ECO:0000313" key="2">
    <source>
        <dbReference type="Proteomes" id="UP000026249"/>
    </source>
</evidence>
<evidence type="ECO:0008006" key="3">
    <source>
        <dbReference type="Google" id="ProtNLM"/>
    </source>
</evidence>